<feature type="domain" description="Amidase" evidence="1">
    <location>
        <begin position="181"/>
        <end position="305"/>
    </location>
</feature>
<protein>
    <submittedName>
        <fullName evidence="3">Uncharacterized protein</fullName>
    </submittedName>
</protein>
<evidence type="ECO:0000313" key="3">
    <source>
        <dbReference type="EMBL" id="KXH45054.1"/>
    </source>
</evidence>
<evidence type="ECO:0000259" key="1">
    <source>
        <dbReference type="Pfam" id="PF01425"/>
    </source>
</evidence>
<reference evidence="3 4" key="1">
    <citation type="submission" date="2014-02" db="EMBL/GenBank/DDBJ databases">
        <title>The genome sequence of Colletotrichum simmondsii CBS122122.</title>
        <authorList>
            <person name="Baroncelli R."/>
            <person name="Thon M.R."/>
        </authorList>
    </citation>
    <scope>NUCLEOTIDE SEQUENCE [LARGE SCALE GENOMIC DNA]</scope>
    <source>
        <strain evidence="3 4">CBS122122</strain>
    </source>
</reference>
<dbReference type="OrthoDB" id="5423360at2759"/>
<sequence>MSQITSTGLTLLLNGLPYFISPHIAATLSLQSGVPKYVEDVLDFVPVAVLPAASRADNVSQIFTAWKDVDDVFQSGFMRLLLNQTNNSDTSIAPDIQITNETPSAVISFTTRSNVPKGPYFLRKGTGDLHQAYRLYDDTAGAFTEALLDNNDGTFQVLSAKIPGSATFTIGVPSRLYYEPSDTKPLAGVRIAVKDIFSLAGVKQSNGNRAWYHLYPANNVTGTAISRLIEAGAIVVGTQKLSQFATSEVATVDWVDYHSPFNPRGDGYQDPSSSSSGAGASVASYGWLDAAVGTDTGGSIRSPAGSAHTHSNQSNK</sequence>
<evidence type="ECO:0000259" key="2">
    <source>
        <dbReference type="Pfam" id="PF26053"/>
    </source>
</evidence>
<keyword evidence="4" id="KW-1185">Reference proteome</keyword>
<dbReference type="Proteomes" id="UP000070328">
    <property type="component" value="Unassembled WGS sequence"/>
</dbReference>
<evidence type="ECO:0000313" key="4">
    <source>
        <dbReference type="Proteomes" id="UP000070328"/>
    </source>
</evidence>
<feature type="domain" description="Scytalone dehydratase-like protein Arp1 N-terminal" evidence="2">
    <location>
        <begin position="42"/>
        <end position="136"/>
    </location>
</feature>
<accession>A0A135TAD1</accession>
<dbReference type="EMBL" id="JFBX01000230">
    <property type="protein sequence ID" value="KXH45054.1"/>
    <property type="molecule type" value="Genomic_DNA"/>
</dbReference>
<name>A0A135TAD1_9PEZI</name>
<gene>
    <name evidence="3" type="ORF">CSIM01_01183</name>
</gene>
<dbReference type="SUPFAM" id="SSF75304">
    <property type="entry name" value="Amidase signature (AS) enzymes"/>
    <property type="match status" value="1"/>
</dbReference>
<comment type="caution">
    <text evidence="3">The sequence shown here is derived from an EMBL/GenBank/DDBJ whole genome shotgun (WGS) entry which is preliminary data.</text>
</comment>
<dbReference type="InterPro" id="IPR036928">
    <property type="entry name" value="AS_sf"/>
</dbReference>
<dbReference type="PANTHER" id="PTHR46310:SF7">
    <property type="entry name" value="AMIDASE 1"/>
    <property type="match status" value="1"/>
</dbReference>
<dbReference type="PANTHER" id="PTHR46310">
    <property type="entry name" value="AMIDASE 1"/>
    <property type="match status" value="1"/>
</dbReference>
<dbReference type="InterPro" id="IPR023631">
    <property type="entry name" value="Amidase_dom"/>
</dbReference>
<dbReference type="Pfam" id="PF26053">
    <property type="entry name" value="DUF8016"/>
    <property type="match status" value="1"/>
</dbReference>
<dbReference type="Pfam" id="PF01425">
    <property type="entry name" value="Amidase"/>
    <property type="match status" value="1"/>
</dbReference>
<proteinExistence type="predicted"/>
<dbReference type="InterPro" id="IPR058329">
    <property type="entry name" value="Arp1_N"/>
</dbReference>
<dbReference type="AlphaFoldDB" id="A0A135TAD1"/>
<organism evidence="3 4">
    <name type="scientific">Colletotrichum simmondsii</name>
    <dbReference type="NCBI Taxonomy" id="703756"/>
    <lineage>
        <taxon>Eukaryota</taxon>
        <taxon>Fungi</taxon>
        <taxon>Dikarya</taxon>
        <taxon>Ascomycota</taxon>
        <taxon>Pezizomycotina</taxon>
        <taxon>Sordariomycetes</taxon>
        <taxon>Hypocreomycetidae</taxon>
        <taxon>Glomerellales</taxon>
        <taxon>Glomerellaceae</taxon>
        <taxon>Colletotrichum</taxon>
        <taxon>Colletotrichum acutatum species complex</taxon>
    </lineage>
</organism>
<dbReference type="Gene3D" id="3.90.1300.10">
    <property type="entry name" value="Amidase signature (AS) domain"/>
    <property type="match status" value="1"/>
</dbReference>